<comment type="caution">
    <text evidence="2">The sequence shown here is derived from an EMBL/GenBank/DDBJ whole genome shotgun (WGS) entry which is preliminary data.</text>
</comment>
<dbReference type="RefSeq" id="WP_166378491.1">
    <property type="nucleotide sequence ID" value="NZ_BAAATT010000007.1"/>
</dbReference>
<name>A0A8J3PG04_9ACTN</name>
<feature type="signal peptide" evidence="1">
    <location>
        <begin position="1"/>
        <end position="24"/>
    </location>
</feature>
<reference evidence="2" key="1">
    <citation type="submission" date="2021-01" db="EMBL/GenBank/DDBJ databases">
        <title>Whole genome shotgun sequence of Catellatospora methionotrophica NBRC 14553.</title>
        <authorList>
            <person name="Komaki H."/>
            <person name="Tamura T."/>
        </authorList>
    </citation>
    <scope>NUCLEOTIDE SEQUENCE</scope>
    <source>
        <strain evidence="2">NBRC 14553</strain>
    </source>
</reference>
<evidence type="ECO:0000256" key="1">
    <source>
        <dbReference type="SAM" id="SignalP"/>
    </source>
</evidence>
<dbReference type="InterPro" id="IPR014262">
    <property type="entry name" value="HAF_rpt"/>
</dbReference>
<organism evidence="2 3">
    <name type="scientific">Catellatospora methionotrophica</name>
    <dbReference type="NCBI Taxonomy" id="121620"/>
    <lineage>
        <taxon>Bacteria</taxon>
        <taxon>Bacillati</taxon>
        <taxon>Actinomycetota</taxon>
        <taxon>Actinomycetes</taxon>
        <taxon>Micromonosporales</taxon>
        <taxon>Micromonosporaceae</taxon>
        <taxon>Catellatospora</taxon>
    </lineage>
</organism>
<dbReference type="EMBL" id="BONJ01000017">
    <property type="protein sequence ID" value="GIG14898.1"/>
    <property type="molecule type" value="Genomic_DNA"/>
</dbReference>
<gene>
    <name evidence="2" type="ORF">Cme02nite_32300</name>
</gene>
<evidence type="ECO:0000313" key="3">
    <source>
        <dbReference type="Proteomes" id="UP000660339"/>
    </source>
</evidence>
<dbReference type="NCBIfam" id="TIGR02913">
    <property type="entry name" value="HAF_rpt"/>
    <property type="match status" value="2"/>
</dbReference>
<dbReference type="AlphaFoldDB" id="A0A8J3PG04"/>
<evidence type="ECO:0000313" key="2">
    <source>
        <dbReference type="EMBL" id="GIG14898.1"/>
    </source>
</evidence>
<evidence type="ECO:0008006" key="4">
    <source>
        <dbReference type="Google" id="ProtNLM"/>
    </source>
</evidence>
<accession>A0A8J3PG04</accession>
<keyword evidence="1" id="KW-0732">Signal</keyword>
<dbReference type="Proteomes" id="UP000660339">
    <property type="component" value="Unassembled WGS sequence"/>
</dbReference>
<feature type="chain" id="PRO_5035324696" description="HAF family extracellular repeat protein" evidence="1">
    <location>
        <begin position="25"/>
        <end position="327"/>
    </location>
</feature>
<sequence>MLSIGVSAVVAAATAPLAASPAAAAGPQIIGLGLLPGMTDSVATDLNEHGVVVGNSSAGQVSRGFRWKNGVLTDLGSLGGQRVNVTGINNNGWITGTSTLADNVSSRAFLWRPGQPMIAIGPAESYADDVNDAGVVVGHGFDPGFGRRGFRWENGVTTVVEDVTGGSDLDWRRFVPVQVNGSGVIAGDCRDLAARWVNGVVALAGVAGAWSGGVNAAGDVTVTEYAPAERAYVWKADGSTRPLQVPAGADRVWPTGINADGDAVGSANTGNNNISRAVYWSETGVVHSLPSLVPGGQAGATRINNASQVVGWARAADGTNRAVLWKP</sequence>
<protein>
    <recommendedName>
        <fullName evidence="4">HAF family extracellular repeat protein</fullName>
    </recommendedName>
</protein>
<proteinExistence type="predicted"/>
<keyword evidence="3" id="KW-1185">Reference proteome</keyword>